<dbReference type="InterPro" id="IPR000719">
    <property type="entry name" value="Prot_kinase_dom"/>
</dbReference>
<keyword evidence="2" id="KW-0808">Transferase</keyword>
<proteinExistence type="predicted"/>
<dbReference type="Gene3D" id="1.10.510.10">
    <property type="entry name" value="Transferase(Phosphotransferase) domain 1"/>
    <property type="match status" value="1"/>
</dbReference>
<dbReference type="GO" id="GO:0043484">
    <property type="term" value="P:regulation of RNA splicing"/>
    <property type="evidence" value="ECO:0007669"/>
    <property type="project" value="TreeGrafter"/>
</dbReference>
<dbReference type="PROSITE" id="PS00108">
    <property type="entry name" value="PROTEIN_KINASE_ST"/>
    <property type="match status" value="1"/>
</dbReference>
<dbReference type="PANTHER" id="PTHR45646:SF11">
    <property type="entry name" value="SERINE_THREONINE-PROTEIN KINASE DOA"/>
    <property type="match status" value="1"/>
</dbReference>
<dbReference type="GO" id="GO:0005524">
    <property type="term" value="F:ATP binding"/>
    <property type="evidence" value="ECO:0007669"/>
    <property type="project" value="UniProtKB-KW"/>
</dbReference>
<dbReference type="AlphaFoldDB" id="A0A0F4G4U8"/>
<name>A0A0F4G4U8_9PEZI</name>
<dbReference type="PANTHER" id="PTHR45646">
    <property type="entry name" value="SERINE/THREONINE-PROTEIN KINASE DOA-RELATED"/>
    <property type="match status" value="1"/>
</dbReference>
<keyword evidence="3" id="KW-0547">Nucleotide-binding</keyword>
<reference evidence="7 8" key="1">
    <citation type="submission" date="2015-03" db="EMBL/GenBank/DDBJ databases">
        <title>RNA-seq based gene annotation and comparative genomics of four Zymoseptoria species reveal species-specific pathogenicity related genes and transposable element activity.</title>
        <authorList>
            <person name="Grandaubert J."/>
            <person name="Bhattacharyya A."/>
            <person name="Stukenbrock E.H."/>
        </authorList>
    </citation>
    <scope>NUCLEOTIDE SEQUENCE [LARGE SCALE GENOMIC DNA]</scope>
    <source>
        <strain evidence="7 8">Zb18110</strain>
    </source>
</reference>
<evidence type="ECO:0000256" key="2">
    <source>
        <dbReference type="ARBA" id="ARBA00022679"/>
    </source>
</evidence>
<keyword evidence="4 7" id="KW-0418">Kinase</keyword>
<evidence type="ECO:0000256" key="4">
    <source>
        <dbReference type="ARBA" id="ARBA00022777"/>
    </source>
</evidence>
<evidence type="ECO:0000256" key="5">
    <source>
        <dbReference type="ARBA" id="ARBA00022840"/>
    </source>
</evidence>
<sequence length="402" mass="46196">MRPCTCQSRATVLRPISRPGLACMPVLRWRNMATMADRIDEETLSDYKASDYYPVKLGDVIRDEYTVKVKLGFGRHSTTWLCTDRTQAYKTLKILTAGYAQCREVRVFEHLRALSAGSNHQGRYCVRRPEDMFTIASADEERHHQCLAFEPLGPSLLEFVGRRETKVFHIAEVRWMAIYVLNALDFLHSHQVVHADLKLDNLLLTLPEPGSEALESFLKAEQNHPSIAKYAADGHPVYESREMHQSELTYPIICDLGSAAVGQPPHTGLAQGLPYRAPEVMLGAEWSEKIDIWSTGVIIWELVLGERLFGNSTDQYALDSMVRLMGPPPLEFLDRCARRQDFFDEAGRWKFGEVLHQDLEERVEVDEDLSQFFDFVRSMLKWDARDRWSAAELLKHPWLRIE</sequence>
<dbReference type="SUPFAM" id="SSF56112">
    <property type="entry name" value="Protein kinase-like (PK-like)"/>
    <property type="match status" value="1"/>
</dbReference>
<feature type="domain" description="Protein kinase" evidence="6">
    <location>
        <begin position="65"/>
        <end position="399"/>
    </location>
</feature>
<keyword evidence="1" id="KW-0723">Serine/threonine-protein kinase</keyword>
<dbReference type="Gene3D" id="3.30.200.20">
    <property type="entry name" value="Phosphorylase Kinase, domain 1"/>
    <property type="match status" value="1"/>
</dbReference>
<dbReference type="InterPro" id="IPR051175">
    <property type="entry name" value="CLK_kinases"/>
</dbReference>
<evidence type="ECO:0000313" key="7">
    <source>
        <dbReference type="EMBL" id="KJX92391.1"/>
    </source>
</evidence>
<dbReference type="OrthoDB" id="5979581at2759"/>
<dbReference type="GO" id="GO:0004674">
    <property type="term" value="F:protein serine/threonine kinase activity"/>
    <property type="evidence" value="ECO:0007669"/>
    <property type="project" value="UniProtKB-KW"/>
</dbReference>
<gene>
    <name evidence="7" type="ORF">TI39_contig5858g00007</name>
</gene>
<dbReference type="EMBL" id="LAFY01005813">
    <property type="protein sequence ID" value="KJX92391.1"/>
    <property type="molecule type" value="Genomic_DNA"/>
</dbReference>
<organism evidence="7 8">
    <name type="scientific">Zymoseptoria brevis</name>
    <dbReference type="NCBI Taxonomy" id="1047168"/>
    <lineage>
        <taxon>Eukaryota</taxon>
        <taxon>Fungi</taxon>
        <taxon>Dikarya</taxon>
        <taxon>Ascomycota</taxon>
        <taxon>Pezizomycotina</taxon>
        <taxon>Dothideomycetes</taxon>
        <taxon>Dothideomycetidae</taxon>
        <taxon>Mycosphaerellales</taxon>
        <taxon>Mycosphaerellaceae</taxon>
        <taxon>Zymoseptoria</taxon>
    </lineage>
</organism>
<evidence type="ECO:0000313" key="8">
    <source>
        <dbReference type="Proteomes" id="UP000033647"/>
    </source>
</evidence>
<evidence type="ECO:0000256" key="1">
    <source>
        <dbReference type="ARBA" id="ARBA00022527"/>
    </source>
</evidence>
<dbReference type="SMART" id="SM00220">
    <property type="entry name" value="S_TKc"/>
    <property type="match status" value="1"/>
</dbReference>
<evidence type="ECO:0000259" key="6">
    <source>
        <dbReference type="PROSITE" id="PS50011"/>
    </source>
</evidence>
<dbReference type="InterPro" id="IPR008271">
    <property type="entry name" value="Ser/Thr_kinase_AS"/>
</dbReference>
<accession>A0A0F4G4U8</accession>
<dbReference type="GO" id="GO:0005634">
    <property type="term" value="C:nucleus"/>
    <property type="evidence" value="ECO:0007669"/>
    <property type="project" value="TreeGrafter"/>
</dbReference>
<dbReference type="STRING" id="1047168.A0A0F4G4U8"/>
<comment type="caution">
    <text evidence="7">The sequence shown here is derived from an EMBL/GenBank/DDBJ whole genome shotgun (WGS) entry which is preliminary data.</text>
</comment>
<evidence type="ECO:0000256" key="3">
    <source>
        <dbReference type="ARBA" id="ARBA00022741"/>
    </source>
</evidence>
<keyword evidence="5" id="KW-0067">ATP-binding</keyword>
<keyword evidence="8" id="KW-1185">Reference proteome</keyword>
<dbReference type="Proteomes" id="UP000033647">
    <property type="component" value="Unassembled WGS sequence"/>
</dbReference>
<dbReference type="InterPro" id="IPR011009">
    <property type="entry name" value="Kinase-like_dom_sf"/>
</dbReference>
<dbReference type="Pfam" id="PF00069">
    <property type="entry name" value="Pkinase"/>
    <property type="match status" value="1"/>
</dbReference>
<dbReference type="PROSITE" id="PS50011">
    <property type="entry name" value="PROTEIN_KINASE_DOM"/>
    <property type="match status" value="1"/>
</dbReference>
<protein>
    <submittedName>
        <fullName evidence="7">Protein kinase</fullName>
    </submittedName>
</protein>